<evidence type="ECO:0000256" key="1">
    <source>
        <dbReference type="ARBA" id="ARBA00022630"/>
    </source>
</evidence>
<dbReference type="InterPro" id="IPR036250">
    <property type="entry name" value="AcylCo_DH-like_C"/>
</dbReference>
<dbReference type="EMBL" id="CP048711">
    <property type="protein sequence ID" value="QIB66846.1"/>
    <property type="molecule type" value="Genomic_DNA"/>
</dbReference>
<keyword evidence="6" id="KW-1185">Reference proteome</keyword>
<evidence type="ECO:0000259" key="4">
    <source>
        <dbReference type="Pfam" id="PF00441"/>
    </source>
</evidence>
<sequence>MADAILLRVGSKTALYPMIADSQPLATQPWLDTLHTSSDLPPPLARFSAEANRRMTLIDAAALAGIAQRGLEMAVDYAKLREQFGRPIGSFQAIKHHCATMAISAQRSRDQVLFAATAIDEGREDAMLQTDCALLVAARAATANAALNIQIHGGIGFSAEADPHLLVKRTQALIAITGGLEAVNRRIVEWDAGARSTQASVGRR</sequence>
<keyword evidence="1" id="KW-0285">Flavoprotein</keyword>
<protein>
    <recommendedName>
        <fullName evidence="4">Acyl-CoA dehydrogenase/oxidase C-terminal domain-containing protein</fullName>
    </recommendedName>
</protein>
<keyword evidence="3" id="KW-0560">Oxidoreductase</keyword>
<feature type="domain" description="Acyl-CoA dehydrogenase/oxidase C-terminal" evidence="4">
    <location>
        <begin position="60"/>
        <end position="188"/>
    </location>
</feature>
<reference evidence="5 6" key="1">
    <citation type="submission" date="2020-02" db="EMBL/GenBank/DDBJ databases">
        <title>Genome sequencing for Kineobactrum sp. M2.</title>
        <authorList>
            <person name="Park S.-J."/>
        </authorList>
    </citation>
    <scope>NUCLEOTIDE SEQUENCE [LARGE SCALE GENOMIC DNA]</scope>
    <source>
        <strain evidence="5 6">M2</strain>
    </source>
</reference>
<dbReference type="KEGG" id="kim:G3T16_17035"/>
<evidence type="ECO:0000256" key="2">
    <source>
        <dbReference type="ARBA" id="ARBA00022827"/>
    </source>
</evidence>
<dbReference type="PANTHER" id="PTHR43884:SF20">
    <property type="entry name" value="ACYL-COA DEHYDROGENASE FADE28"/>
    <property type="match status" value="1"/>
</dbReference>
<dbReference type="Pfam" id="PF00441">
    <property type="entry name" value="Acyl-CoA_dh_1"/>
    <property type="match status" value="1"/>
</dbReference>
<evidence type="ECO:0000313" key="5">
    <source>
        <dbReference type="EMBL" id="QIB66846.1"/>
    </source>
</evidence>
<dbReference type="AlphaFoldDB" id="A0A6C0U496"/>
<dbReference type="SUPFAM" id="SSF47203">
    <property type="entry name" value="Acyl-CoA dehydrogenase C-terminal domain-like"/>
    <property type="match status" value="1"/>
</dbReference>
<dbReference type="InterPro" id="IPR009075">
    <property type="entry name" value="AcylCo_DH/oxidase_C"/>
</dbReference>
<keyword evidence="2" id="KW-0274">FAD</keyword>
<accession>A0A6C0U496</accession>
<organism evidence="5 6">
    <name type="scientific">Kineobactrum salinum</name>
    <dbReference type="NCBI Taxonomy" id="2708301"/>
    <lineage>
        <taxon>Bacteria</taxon>
        <taxon>Pseudomonadati</taxon>
        <taxon>Pseudomonadota</taxon>
        <taxon>Gammaproteobacteria</taxon>
        <taxon>Cellvibrionales</taxon>
        <taxon>Halieaceae</taxon>
        <taxon>Kineobactrum</taxon>
    </lineage>
</organism>
<dbReference type="Gene3D" id="1.20.140.10">
    <property type="entry name" value="Butyryl-CoA Dehydrogenase, subunit A, domain 3"/>
    <property type="match status" value="1"/>
</dbReference>
<gene>
    <name evidence="5" type="ORF">G3T16_17035</name>
</gene>
<evidence type="ECO:0000313" key="6">
    <source>
        <dbReference type="Proteomes" id="UP000477680"/>
    </source>
</evidence>
<proteinExistence type="predicted"/>
<dbReference type="PANTHER" id="PTHR43884">
    <property type="entry name" value="ACYL-COA DEHYDROGENASE"/>
    <property type="match status" value="1"/>
</dbReference>
<dbReference type="Proteomes" id="UP000477680">
    <property type="component" value="Chromosome"/>
</dbReference>
<dbReference type="RefSeq" id="WP_163496276.1">
    <property type="nucleotide sequence ID" value="NZ_CP048711.1"/>
</dbReference>
<evidence type="ECO:0000256" key="3">
    <source>
        <dbReference type="ARBA" id="ARBA00023002"/>
    </source>
</evidence>
<dbReference type="GO" id="GO:0003995">
    <property type="term" value="F:acyl-CoA dehydrogenase activity"/>
    <property type="evidence" value="ECO:0007669"/>
    <property type="project" value="TreeGrafter"/>
</dbReference>
<name>A0A6C0U496_9GAMM</name>